<dbReference type="GO" id="GO:0005657">
    <property type="term" value="C:replication fork"/>
    <property type="evidence" value="ECO:0007669"/>
    <property type="project" value="TreeGrafter"/>
</dbReference>
<organism evidence="3 4">
    <name type="scientific">Aureobasidium pullulans</name>
    <name type="common">Black yeast</name>
    <name type="synonym">Pullularia pullulans</name>
    <dbReference type="NCBI Taxonomy" id="5580"/>
    <lineage>
        <taxon>Eukaryota</taxon>
        <taxon>Fungi</taxon>
        <taxon>Dikarya</taxon>
        <taxon>Ascomycota</taxon>
        <taxon>Pezizomycotina</taxon>
        <taxon>Dothideomycetes</taxon>
        <taxon>Dothideomycetidae</taxon>
        <taxon>Dothideales</taxon>
        <taxon>Saccotheciaceae</taxon>
        <taxon>Aureobasidium</taxon>
    </lineage>
</organism>
<evidence type="ECO:0000313" key="3">
    <source>
        <dbReference type="EMBL" id="THW35595.1"/>
    </source>
</evidence>
<dbReference type="GO" id="GO:0042148">
    <property type="term" value="P:DNA strand invasion"/>
    <property type="evidence" value="ECO:0007669"/>
    <property type="project" value="TreeGrafter"/>
</dbReference>
<evidence type="ECO:0000256" key="1">
    <source>
        <dbReference type="ARBA" id="ARBA00004123"/>
    </source>
</evidence>
<keyword evidence="2" id="KW-0539">Nucleus</keyword>
<dbReference type="GO" id="GO:0033063">
    <property type="term" value="C:Rad51B-Rad51C-Rad51D-XRCC2 complex"/>
    <property type="evidence" value="ECO:0007669"/>
    <property type="project" value="TreeGrafter"/>
</dbReference>
<comment type="caution">
    <text evidence="3">The sequence shown here is derived from an EMBL/GenBank/DDBJ whole genome shotgun (WGS) entry which is preliminary data.</text>
</comment>
<dbReference type="Proteomes" id="UP000310687">
    <property type="component" value="Unassembled WGS sequence"/>
</dbReference>
<dbReference type="GO" id="GO:0008094">
    <property type="term" value="F:ATP-dependent activity, acting on DNA"/>
    <property type="evidence" value="ECO:0007669"/>
    <property type="project" value="TreeGrafter"/>
</dbReference>
<protein>
    <recommendedName>
        <fullName evidence="5">DNA recombination and repair protein Rad51-like C-terminal domain-containing protein</fullName>
    </recommendedName>
</protein>
<evidence type="ECO:0008006" key="5">
    <source>
        <dbReference type="Google" id="ProtNLM"/>
    </source>
</evidence>
<dbReference type="InterPro" id="IPR051988">
    <property type="entry name" value="HRR_RAD51_Paralog"/>
</dbReference>
<dbReference type="GO" id="GO:0000724">
    <property type="term" value="P:double-strand break repair via homologous recombination"/>
    <property type="evidence" value="ECO:0007669"/>
    <property type="project" value="TreeGrafter"/>
</dbReference>
<dbReference type="InterPro" id="IPR027417">
    <property type="entry name" value="P-loop_NTPase"/>
</dbReference>
<dbReference type="GO" id="GO:0003697">
    <property type="term" value="F:single-stranded DNA binding"/>
    <property type="evidence" value="ECO:0007669"/>
    <property type="project" value="TreeGrafter"/>
</dbReference>
<dbReference type="GO" id="GO:0000400">
    <property type="term" value="F:four-way junction DNA binding"/>
    <property type="evidence" value="ECO:0007669"/>
    <property type="project" value="TreeGrafter"/>
</dbReference>
<dbReference type="GO" id="GO:0000723">
    <property type="term" value="P:telomere maintenance"/>
    <property type="evidence" value="ECO:0007669"/>
    <property type="project" value="TreeGrafter"/>
</dbReference>
<evidence type="ECO:0000313" key="4">
    <source>
        <dbReference type="Proteomes" id="UP000310687"/>
    </source>
</evidence>
<dbReference type="PANTHER" id="PTHR46457:SF1">
    <property type="entry name" value="DNA REPAIR PROTEIN RAD51 HOMOLOG 4"/>
    <property type="match status" value="1"/>
</dbReference>
<dbReference type="AlphaFoldDB" id="A0A4S8XD61"/>
<proteinExistence type="predicted"/>
<dbReference type="GO" id="GO:0005815">
    <property type="term" value="C:microtubule organizing center"/>
    <property type="evidence" value="ECO:0007669"/>
    <property type="project" value="TreeGrafter"/>
</dbReference>
<dbReference type="EMBL" id="QZAL01000154">
    <property type="protein sequence ID" value="THW35595.1"/>
    <property type="molecule type" value="Genomic_DNA"/>
</dbReference>
<gene>
    <name evidence="3" type="ORF">D6D22_08071</name>
</gene>
<dbReference type="PANTHER" id="PTHR46457">
    <property type="entry name" value="DNA REPAIR PROTEIN RAD51 HOMOLOG 4"/>
    <property type="match status" value="1"/>
</dbReference>
<dbReference type="GO" id="GO:0007131">
    <property type="term" value="P:reciprocal meiotic recombination"/>
    <property type="evidence" value="ECO:0007669"/>
    <property type="project" value="TreeGrafter"/>
</dbReference>
<name>A0A4S8XD61_AURPU</name>
<comment type="subcellular location">
    <subcellularLocation>
        <location evidence="1">Nucleus</location>
    </subcellularLocation>
</comment>
<dbReference type="Gene3D" id="3.40.50.300">
    <property type="entry name" value="P-loop containing nucleotide triphosphate hydrolases"/>
    <property type="match status" value="1"/>
</dbReference>
<reference evidence="3 4" key="1">
    <citation type="submission" date="2018-10" db="EMBL/GenBank/DDBJ databases">
        <title>Fifty Aureobasidium pullulans genomes reveal a recombining polyextremotolerant generalist.</title>
        <authorList>
            <person name="Gostincar C."/>
            <person name="Turk M."/>
            <person name="Zajc J."/>
            <person name="Gunde-Cimerman N."/>
        </authorList>
    </citation>
    <scope>NUCLEOTIDE SEQUENCE [LARGE SCALE GENOMIC DNA]</scope>
    <source>
        <strain evidence="3 4">EXF-11013</strain>
    </source>
</reference>
<accession>A0A4S8XD61</accession>
<evidence type="ECO:0000256" key="2">
    <source>
        <dbReference type="ARBA" id="ARBA00023242"/>
    </source>
</evidence>
<dbReference type="SUPFAM" id="SSF52540">
    <property type="entry name" value="P-loop containing nucleoside triphosphate hydrolases"/>
    <property type="match status" value="1"/>
</dbReference>
<sequence>MAVKPILASGLIAKEEIGLFEERARKRLRVGTGCAAVDDALDGGFAYGGDGIYNISGATGSQGAETVSVFLSFCFPCLWDSAIGGAISLQLLITHLLASTSHTATLIDATGNLDVLKLYRSIITRLSTSNHNHEANVKLATSTLDRVKIMRVFDFEGVVEGLNELIDDLEGRNVPKNTIGDSQEEAEDEMLDVGSEEKVEEEKKEQAGMVLINNLSQVLGLHLKNNYAQGQATLTTLVRRLRNTAKEYNLCIVLLSWSVTYGSDQERVSIFESIKARPGLGKSLGYLVDTQLLIDAIPRTAKGKGAASDMVNVIEVIYSGGNHQAGKFGVFDITVDGEIPHVASNSPGRRT</sequence>